<evidence type="ECO:0000256" key="4">
    <source>
        <dbReference type="ARBA" id="ARBA00022722"/>
    </source>
</evidence>
<accession>A0AAE0ANQ7</accession>
<dbReference type="GO" id="GO:0016787">
    <property type="term" value="F:hydrolase activity"/>
    <property type="evidence" value="ECO:0007669"/>
    <property type="project" value="UniProtKB-KW"/>
</dbReference>
<keyword evidence="5" id="KW-0479">Metal-binding</keyword>
<sequence length="390" mass="45456">MDQEDTLLFLIGQQFRIQRIFKSSMSWMMYCVMAHKYQRRLLNNRTFVCNATRMNYINSIISYNDIECVNQLRMDRRTFTVLCELLRGTGRLKIDGLVSVEEQVCMFLHILAHHVKNRTIHNRFQRSGETVSRYFNSVLCAVLQLHNILLISPDPVPENCDDEKWKWFKNCLGALDGTFIQVHVPKVDKPRFRSRKGEIATNVLGVCSRDMIFTFVLPGWEGSASDSRVLRDALTRPTGLKVPTGCYYLVDGGYTNGEGFLAPYRGTRYHLSEWRDSCAPVNHEEFFNMKHASARNVIERCFGLLKRRWAILRSPSFYPLKTQCKIITACCLLQNLIRREMSIDPMEDELIEPEESPMDHEFIGQVGSSEHWTTWRNNLALEMFNEWRGN</sequence>
<proteinExistence type="inferred from homology"/>
<dbReference type="Pfam" id="PF13359">
    <property type="entry name" value="DDE_Tnp_4"/>
    <property type="match status" value="1"/>
</dbReference>
<dbReference type="InterPro" id="IPR027806">
    <property type="entry name" value="HARBI1_dom"/>
</dbReference>
<dbReference type="GO" id="GO:0005634">
    <property type="term" value="C:nucleus"/>
    <property type="evidence" value="ECO:0007669"/>
    <property type="project" value="UniProtKB-SubCell"/>
</dbReference>
<comment type="subcellular location">
    <subcellularLocation>
        <location evidence="2">Nucleus</location>
    </subcellularLocation>
</comment>
<evidence type="ECO:0000256" key="1">
    <source>
        <dbReference type="ARBA" id="ARBA00001968"/>
    </source>
</evidence>
<evidence type="ECO:0000313" key="11">
    <source>
        <dbReference type="Proteomes" id="UP001281410"/>
    </source>
</evidence>
<dbReference type="AlphaFoldDB" id="A0AAE0ANQ7"/>
<reference evidence="10" key="1">
    <citation type="journal article" date="2023" name="Plant J.">
        <title>Genome sequences and population genomics provide insights into the demographic history, inbreeding, and mutation load of two 'living fossil' tree species of Dipteronia.</title>
        <authorList>
            <person name="Feng Y."/>
            <person name="Comes H.P."/>
            <person name="Chen J."/>
            <person name="Zhu S."/>
            <person name="Lu R."/>
            <person name="Zhang X."/>
            <person name="Li P."/>
            <person name="Qiu J."/>
            <person name="Olsen K.M."/>
            <person name="Qiu Y."/>
        </authorList>
    </citation>
    <scope>NUCLEOTIDE SEQUENCE</scope>
    <source>
        <strain evidence="10">NBL</strain>
    </source>
</reference>
<comment type="similarity">
    <text evidence="3">Belongs to the HARBI1 family.</text>
</comment>
<dbReference type="Proteomes" id="UP001281410">
    <property type="component" value="Unassembled WGS sequence"/>
</dbReference>
<evidence type="ECO:0000259" key="8">
    <source>
        <dbReference type="Pfam" id="PF13359"/>
    </source>
</evidence>
<evidence type="ECO:0000256" key="2">
    <source>
        <dbReference type="ARBA" id="ARBA00004123"/>
    </source>
</evidence>
<evidence type="ECO:0008006" key="12">
    <source>
        <dbReference type="Google" id="ProtNLM"/>
    </source>
</evidence>
<name>A0AAE0ANQ7_9ROSI</name>
<evidence type="ECO:0000256" key="5">
    <source>
        <dbReference type="ARBA" id="ARBA00022723"/>
    </source>
</evidence>
<evidence type="ECO:0000313" key="10">
    <source>
        <dbReference type="EMBL" id="KAK3221060.1"/>
    </source>
</evidence>
<dbReference type="GO" id="GO:0004518">
    <property type="term" value="F:nuclease activity"/>
    <property type="evidence" value="ECO:0007669"/>
    <property type="project" value="UniProtKB-KW"/>
</dbReference>
<dbReference type="PANTHER" id="PTHR22930:SF281">
    <property type="entry name" value="NUCLEASE"/>
    <property type="match status" value="1"/>
</dbReference>
<keyword evidence="4" id="KW-0540">Nuclease</keyword>
<dbReference type="PANTHER" id="PTHR22930">
    <property type="match status" value="1"/>
</dbReference>
<feature type="domain" description="DUF8040" evidence="9">
    <location>
        <begin position="52"/>
        <end position="143"/>
    </location>
</feature>
<organism evidence="10 11">
    <name type="scientific">Dipteronia sinensis</name>
    <dbReference type="NCBI Taxonomy" id="43782"/>
    <lineage>
        <taxon>Eukaryota</taxon>
        <taxon>Viridiplantae</taxon>
        <taxon>Streptophyta</taxon>
        <taxon>Embryophyta</taxon>
        <taxon>Tracheophyta</taxon>
        <taxon>Spermatophyta</taxon>
        <taxon>Magnoliopsida</taxon>
        <taxon>eudicotyledons</taxon>
        <taxon>Gunneridae</taxon>
        <taxon>Pentapetalae</taxon>
        <taxon>rosids</taxon>
        <taxon>malvids</taxon>
        <taxon>Sapindales</taxon>
        <taxon>Sapindaceae</taxon>
        <taxon>Hippocastanoideae</taxon>
        <taxon>Acereae</taxon>
        <taxon>Dipteronia</taxon>
    </lineage>
</organism>
<dbReference type="GO" id="GO:0046872">
    <property type="term" value="F:metal ion binding"/>
    <property type="evidence" value="ECO:0007669"/>
    <property type="project" value="UniProtKB-KW"/>
</dbReference>
<feature type="domain" description="DDE Tnp4" evidence="8">
    <location>
        <begin position="175"/>
        <end position="335"/>
    </location>
</feature>
<evidence type="ECO:0000259" key="9">
    <source>
        <dbReference type="Pfam" id="PF26138"/>
    </source>
</evidence>
<keyword evidence="7" id="KW-0539">Nucleus</keyword>
<evidence type="ECO:0000256" key="6">
    <source>
        <dbReference type="ARBA" id="ARBA00022801"/>
    </source>
</evidence>
<comment type="cofactor">
    <cofactor evidence="1">
        <name>a divalent metal cation</name>
        <dbReference type="ChEBI" id="CHEBI:60240"/>
    </cofactor>
</comment>
<dbReference type="InterPro" id="IPR058353">
    <property type="entry name" value="DUF8040"/>
</dbReference>
<evidence type="ECO:0000256" key="3">
    <source>
        <dbReference type="ARBA" id="ARBA00006958"/>
    </source>
</evidence>
<dbReference type="EMBL" id="JANJYJ010000004">
    <property type="protein sequence ID" value="KAK3221060.1"/>
    <property type="molecule type" value="Genomic_DNA"/>
</dbReference>
<evidence type="ECO:0000256" key="7">
    <source>
        <dbReference type="ARBA" id="ARBA00023242"/>
    </source>
</evidence>
<dbReference type="InterPro" id="IPR045249">
    <property type="entry name" value="HARBI1-like"/>
</dbReference>
<protein>
    <recommendedName>
        <fullName evidence="12">DDE Tnp4 domain-containing protein</fullName>
    </recommendedName>
</protein>
<keyword evidence="6" id="KW-0378">Hydrolase</keyword>
<dbReference type="Pfam" id="PF26138">
    <property type="entry name" value="DUF8040"/>
    <property type="match status" value="1"/>
</dbReference>
<comment type="caution">
    <text evidence="10">The sequence shown here is derived from an EMBL/GenBank/DDBJ whole genome shotgun (WGS) entry which is preliminary data.</text>
</comment>
<keyword evidence="11" id="KW-1185">Reference proteome</keyword>
<gene>
    <name evidence="10" type="ORF">Dsin_015030</name>
</gene>